<dbReference type="Pfam" id="PF13489">
    <property type="entry name" value="Methyltransf_23"/>
    <property type="match status" value="1"/>
</dbReference>
<dbReference type="EMBL" id="FNLL01000004">
    <property type="protein sequence ID" value="SDU07162.1"/>
    <property type="molecule type" value="Genomic_DNA"/>
</dbReference>
<dbReference type="GO" id="GO:0032259">
    <property type="term" value="P:methylation"/>
    <property type="evidence" value="ECO:0007669"/>
    <property type="project" value="UniProtKB-KW"/>
</dbReference>
<evidence type="ECO:0000313" key="2">
    <source>
        <dbReference type="Proteomes" id="UP000199608"/>
    </source>
</evidence>
<proteinExistence type="predicted"/>
<keyword evidence="2" id="KW-1185">Reference proteome</keyword>
<dbReference type="Proteomes" id="UP000199608">
    <property type="component" value="Unassembled WGS sequence"/>
</dbReference>
<dbReference type="AlphaFoldDB" id="A0A1H2FIL2"/>
<accession>A0A1H2FIL2</accession>
<protein>
    <submittedName>
        <fullName evidence="1">Methyltransferase domain-containing protein</fullName>
    </submittedName>
</protein>
<keyword evidence="1" id="KW-0489">Methyltransferase</keyword>
<dbReference type="Gene3D" id="3.40.50.150">
    <property type="entry name" value="Vaccinia Virus protein VP39"/>
    <property type="match status" value="1"/>
</dbReference>
<dbReference type="CDD" id="cd02440">
    <property type="entry name" value="AdoMet_MTases"/>
    <property type="match status" value="1"/>
</dbReference>
<evidence type="ECO:0000313" key="1">
    <source>
        <dbReference type="EMBL" id="SDU07162.1"/>
    </source>
</evidence>
<organism evidence="1 2">
    <name type="scientific">Desulfobacula phenolica</name>
    <dbReference type="NCBI Taxonomy" id="90732"/>
    <lineage>
        <taxon>Bacteria</taxon>
        <taxon>Pseudomonadati</taxon>
        <taxon>Thermodesulfobacteriota</taxon>
        <taxon>Desulfobacteria</taxon>
        <taxon>Desulfobacterales</taxon>
        <taxon>Desulfobacteraceae</taxon>
        <taxon>Desulfobacula</taxon>
    </lineage>
</organism>
<keyword evidence="1" id="KW-0808">Transferase</keyword>
<name>A0A1H2FIL2_9BACT</name>
<dbReference type="GO" id="GO:0008168">
    <property type="term" value="F:methyltransferase activity"/>
    <property type="evidence" value="ECO:0007669"/>
    <property type="project" value="UniProtKB-KW"/>
</dbReference>
<dbReference type="RefSeq" id="WP_245743047.1">
    <property type="nucleotide sequence ID" value="NZ_FNLL01000004.1"/>
</dbReference>
<dbReference type="SUPFAM" id="SSF53335">
    <property type="entry name" value="S-adenosyl-L-methionine-dependent methyltransferases"/>
    <property type="match status" value="1"/>
</dbReference>
<gene>
    <name evidence="1" type="ORF">SAMN04487931_104178</name>
</gene>
<dbReference type="InterPro" id="IPR029063">
    <property type="entry name" value="SAM-dependent_MTases_sf"/>
</dbReference>
<sequence length="277" mass="31537">MEALTDWYKLWNQLCEIQNKAFGRKKEYAEDDFWKHKARHFDKMVDERWEKPDSSRDFLIQKLKDNPGATLLDIGAGTGKWSLLVSPYAAKVTALDPSLAMQEILKEKIQKQGINNIDIVTGIWPEDDVASHDFVLASHSMYGVADFKAFVDKMSATATKACIMLLRAPFADSVMAIASRHVLGQPYDSPNFQVAYNALLGMDIYPDVIMEEAGTWPAWTHDSFEEALDDLKNRLGICDTSQYDDFLSDLLEKHLILKDCKFVWPSGNRSALVYWEV</sequence>
<reference evidence="2" key="1">
    <citation type="submission" date="2016-10" db="EMBL/GenBank/DDBJ databases">
        <authorList>
            <person name="Varghese N."/>
            <person name="Submissions S."/>
        </authorList>
    </citation>
    <scope>NUCLEOTIDE SEQUENCE [LARGE SCALE GENOMIC DNA]</scope>
    <source>
        <strain evidence="2">DSM 3384</strain>
    </source>
</reference>